<evidence type="ECO:0000313" key="1">
    <source>
        <dbReference type="EMBL" id="EXI81771.1"/>
    </source>
</evidence>
<organism evidence="1 2">
    <name type="scientific">Candidatus Accumulibacter appositus</name>
    <dbReference type="NCBI Taxonomy" id="1454003"/>
    <lineage>
        <taxon>Bacteria</taxon>
        <taxon>Pseudomonadati</taxon>
        <taxon>Pseudomonadota</taxon>
        <taxon>Betaproteobacteria</taxon>
        <taxon>Candidatus Accumulibacter</taxon>
    </lineage>
</organism>
<protein>
    <submittedName>
        <fullName evidence="1">Uncharacterized protein</fullName>
    </submittedName>
</protein>
<gene>
    <name evidence="1" type="ORF">AW10_00957</name>
</gene>
<reference evidence="1 2" key="1">
    <citation type="submission" date="2014-02" db="EMBL/GenBank/DDBJ databases">
        <title>Expanding our view of genomic diversity in Candidatus Accumulibacter clades.</title>
        <authorList>
            <person name="Skennerton C.T."/>
            <person name="Barr J.J."/>
            <person name="Slater F.R."/>
            <person name="Bond P.L."/>
            <person name="Tyson G.W."/>
        </authorList>
    </citation>
    <scope>NUCLEOTIDE SEQUENCE [LARGE SCALE GENOMIC DNA]</scope>
    <source>
        <strain evidence="2">BA-92</strain>
    </source>
</reference>
<proteinExistence type="predicted"/>
<dbReference type="PATRIC" id="fig|1454003.3.peg.984"/>
<accession>A0A011P2C7</accession>
<dbReference type="Proteomes" id="UP000021816">
    <property type="component" value="Unassembled WGS sequence"/>
</dbReference>
<dbReference type="STRING" id="1454003.AW10_00957"/>
<evidence type="ECO:0000313" key="2">
    <source>
        <dbReference type="Proteomes" id="UP000021816"/>
    </source>
</evidence>
<dbReference type="EMBL" id="JEMX01000018">
    <property type="protein sequence ID" value="EXI81771.1"/>
    <property type="molecule type" value="Genomic_DNA"/>
</dbReference>
<comment type="caution">
    <text evidence="1">The sequence shown here is derived from an EMBL/GenBank/DDBJ whole genome shotgun (WGS) entry which is preliminary data.</text>
</comment>
<sequence>MSLTHADFVVTSEELAKINRCIDDAATRYAAGDADPASSAAVQFSWTAGIGRSITVYFEGSEQDQWW</sequence>
<name>A0A011P2C7_9PROT</name>
<dbReference type="AlphaFoldDB" id="A0A011P2C7"/>